<proteinExistence type="predicted"/>
<dbReference type="KEGG" id="salm:D0Y50_12420"/>
<dbReference type="OrthoDB" id="9805307at2"/>
<dbReference type="PANTHER" id="PTHR11820">
    <property type="entry name" value="ACYLPYRUVASE"/>
    <property type="match status" value="1"/>
</dbReference>
<evidence type="ECO:0000313" key="4">
    <source>
        <dbReference type="Proteomes" id="UP000262073"/>
    </source>
</evidence>
<dbReference type="InterPro" id="IPR011234">
    <property type="entry name" value="Fumarylacetoacetase-like_C"/>
</dbReference>
<reference evidence="3 4" key="1">
    <citation type="submission" date="2018-08" db="EMBL/GenBank/DDBJ databases">
        <title>Salinimonas sediminis sp. nov., a piezophilic bacterium isolated from a deep-sea sediment sample from the New Britain Trench.</title>
        <authorList>
            <person name="Cao J."/>
        </authorList>
    </citation>
    <scope>NUCLEOTIDE SEQUENCE [LARGE SCALE GENOMIC DNA]</scope>
    <source>
        <strain evidence="3 4">N102</strain>
    </source>
</reference>
<name>A0A346NNH6_9ALTE</name>
<dbReference type="NCBIfam" id="NF007967">
    <property type="entry name" value="PRK10691.1"/>
    <property type="match status" value="1"/>
</dbReference>
<dbReference type="SUPFAM" id="SSF56529">
    <property type="entry name" value="FAH"/>
    <property type="match status" value="1"/>
</dbReference>
<evidence type="ECO:0000256" key="1">
    <source>
        <dbReference type="ARBA" id="ARBA00022723"/>
    </source>
</evidence>
<dbReference type="RefSeq" id="WP_117317230.1">
    <property type="nucleotide sequence ID" value="NZ_CP031769.1"/>
</dbReference>
<sequence length="225" mass="24242">MYRHTDNLGLPVDLPVGKVMCVGRNYLDHITEMQSQVPVAPLLFMKPKTALCHLTQPVSIPADQGVCHNEVEIAVLIGQTLCKAPQGATDAELQKVIWGVGVGLDLTLRDVQAQLKADGHPWERAKAFDFSCPVSGFVPACQIASLQSLPFSLSVNNEVRQQGNSADMMGPVLDLLVQISQQFTLEPGDIVMTGTPKGVGPLCHGDKLAVQLADFININTHVVTI</sequence>
<dbReference type="InterPro" id="IPR036663">
    <property type="entry name" value="Fumarylacetoacetase_C_sf"/>
</dbReference>
<keyword evidence="4" id="KW-1185">Reference proteome</keyword>
<dbReference type="GO" id="GO:0046872">
    <property type="term" value="F:metal ion binding"/>
    <property type="evidence" value="ECO:0007669"/>
    <property type="project" value="UniProtKB-KW"/>
</dbReference>
<dbReference type="PANTHER" id="PTHR11820:SF7">
    <property type="entry name" value="ACYLPYRUVASE FAHD1, MITOCHONDRIAL"/>
    <property type="match status" value="1"/>
</dbReference>
<dbReference type="GO" id="GO:0018773">
    <property type="term" value="F:acetylpyruvate hydrolase activity"/>
    <property type="evidence" value="ECO:0007669"/>
    <property type="project" value="TreeGrafter"/>
</dbReference>
<keyword evidence="1" id="KW-0479">Metal-binding</keyword>
<dbReference type="EMBL" id="CP031769">
    <property type="protein sequence ID" value="AXR07083.1"/>
    <property type="molecule type" value="Genomic_DNA"/>
</dbReference>
<dbReference type="Proteomes" id="UP000262073">
    <property type="component" value="Chromosome"/>
</dbReference>
<accession>A0A346NNH6</accession>
<keyword evidence="3" id="KW-0378">Hydrolase</keyword>
<gene>
    <name evidence="3" type="ORF">D0Y50_12420</name>
</gene>
<feature type="domain" description="Fumarylacetoacetase-like C-terminal" evidence="2">
    <location>
        <begin position="18"/>
        <end position="222"/>
    </location>
</feature>
<protein>
    <submittedName>
        <fullName evidence="3">Fumarylacetoacetate hydrolase family protein</fullName>
    </submittedName>
</protein>
<organism evidence="3 4">
    <name type="scientific">Salinimonas sediminis</name>
    <dbReference type="NCBI Taxonomy" id="2303538"/>
    <lineage>
        <taxon>Bacteria</taxon>
        <taxon>Pseudomonadati</taxon>
        <taxon>Pseudomonadota</taxon>
        <taxon>Gammaproteobacteria</taxon>
        <taxon>Alteromonadales</taxon>
        <taxon>Alteromonadaceae</taxon>
        <taxon>Alteromonas/Salinimonas group</taxon>
        <taxon>Salinimonas</taxon>
    </lineage>
</organism>
<dbReference type="Pfam" id="PF01557">
    <property type="entry name" value="FAA_hydrolase"/>
    <property type="match status" value="1"/>
</dbReference>
<evidence type="ECO:0000313" key="3">
    <source>
        <dbReference type="EMBL" id="AXR07083.1"/>
    </source>
</evidence>
<evidence type="ECO:0000259" key="2">
    <source>
        <dbReference type="Pfam" id="PF01557"/>
    </source>
</evidence>
<dbReference type="AlphaFoldDB" id="A0A346NNH6"/>
<dbReference type="Gene3D" id="3.90.850.10">
    <property type="entry name" value="Fumarylacetoacetase-like, C-terminal domain"/>
    <property type="match status" value="1"/>
</dbReference>